<gene>
    <name evidence="8" type="ordered locus">Spro_0570</name>
</gene>
<sequence length="720" mass="81757">MDSIISYKIRPAGRHILTIGRDLIQDSYAAVVELVKNAYDADSPDIHIEFRANSKLNTTSIVITDRGHGMSRDTVVNKWMVPSTKDKQERRKSPSGRIMQGRKGVGRYAASILGTDFLLETVDNHGDKTTAFIEWDAFENAEFLEDVEILIETIPTSEPSGTRLTMSGDINVLQEWDQTQFNKLRFELKKLIPPISSINNNDFSEDFSITLSIEGFPNVDDIIESIVPYPIFELFDYRITGFIGADGNGTLRYSQQNARNTFADEIIFDSGTDSSCGELVFDIRVYDRDKNAIESLIERGLRDDRGNYVGKLQARQLLNEYNGIGVYRNGFRIRPLGDADFDWLKLNEQRIQNPSLRIGNNQVIGYVLIQSDESSGLVEKSARDGLKENKAFSRLKEITRMVISKLEERRFDYRRTAGISRSTTKVERELEGLFSFDALKKDISSRLTKGGVDQQTVREVFEIIDRDAEEKNKVADDIRQTVAIYQGQATLGKIINVILHEGRRPLNYFNNQIPNMNFWADRFRQENDIESLEKVIPIAEGIADNAEIFVKLFSRLDPLAAGKRAAKKQFDLKKMIQGSFSVFTEEMKSQNVQLRVIGEDGIKFLSWQQDMYAIFTNLADNSLYWMETKKIPDRQIVVDIVTDDGVLLHIDYHDTGPGIEPKFISSEMIFEPEFSTKKSGTGLGLAIAGEAAMRNGLELKAFEAKHGAWFRLQPITEDNE</sequence>
<dbReference type="STRING" id="399741.Spro_0570"/>
<name>A8G986_SERP5</name>
<dbReference type="AlphaFoldDB" id="A8G986"/>
<dbReference type="Pfam" id="PF02518">
    <property type="entry name" value="HATPase_c"/>
    <property type="match status" value="1"/>
</dbReference>
<dbReference type="InterPro" id="IPR003594">
    <property type="entry name" value="HATPase_dom"/>
</dbReference>
<dbReference type="InterPro" id="IPR050980">
    <property type="entry name" value="2C_sensor_his_kinase"/>
</dbReference>
<dbReference type="GO" id="GO:0004673">
    <property type="term" value="F:protein histidine kinase activity"/>
    <property type="evidence" value="ECO:0007669"/>
    <property type="project" value="UniProtKB-EC"/>
</dbReference>
<dbReference type="GO" id="GO:0005524">
    <property type="term" value="F:ATP binding"/>
    <property type="evidence" value="ECO:0007669"/>
    <property type="project" value="UniProtKB-KW"/>
</dbReference>
<comment type="catalytic activity">
    <reaction evidence="1">
        <text>ATP + protein L-histidine = ADP + protein N-phospho-L-histidine.</text>
        <dbReference type="EC" id="2.7.13.3"/>
    </reaction>
</comment>
<dbReference type="EMBL" id="CP000826">
    <property type="protein sequence ID" value="ABV39676.1"/>
    <property type="molecule type" value="Genomic_DNA"/>
</dbReference>
<dbReference type="PANTHER" id="PTHR44936:SF10">
    <property type="entry name" value="SENSOR PROTEIN RSTB"/>
    <property type="match status" value="1"/>
</dbReference>
<dbReference type="eggNOG" id="COG4191">
    <property type="taxonomic scope" value="Bacteria"/>
</dbReference>
<evidence type="ECO:0000256" key="4">
    <source>
        <dbReference type="ARBA" id="ARBA00022741"/>
    </source>
</evidence>
<reference evidence="8" key="1">
    <citation type="submission" date="2007-09" db="EMBL/GenBank/DDBJ databases">
        <title>Complete sequence of chromosome of Serratia proteamaculans 568.</title>
        <authorList>
            <consortium name="US DOE Joint Genome Institute"/>
            <person name="Copeland A."/>
            <person name="Lucas S."/>
            <person name="Lapidus A."/>
            <person name="Barry K."/>
            <person name="Glavina del Rio T."/>
            <person name="Dalin E."/>
            <person name="Tice H."/>
            <person name="Pitluck S."/>
            <person name="Chain P."/>
            <person name="Malfatti S."/>
            <person name="Shin M."/>
            <person name="Vergez L."/>
            <person name="Schmutz J."/>
            <person name="Larimer F."/>
            <person name="Land M."/>
            <person name="Hauser L."/>
            <person name="Kyrpides N."/>
            <person name="Kim E."/>
            <person name="Taghavi S."/>
            <person name="Newman L."/>
            <person name="Vangronsveld J."/>
            <person name="van der Lelie D."/>
            <person name="Richardson P."/>
        </authorList>
    </citation>
    <scope>NUCLEOTIDE SEQUENCE [LARGE SCALE GENOMIC DNA]</scope>
    <source>
        <strain evidence="8">568</strain>
    </source>
</reference>
<dbReference type="PRINTS" id="PR00344">
    <property type="entry name" value="BCTRLSENSOR"/>
</dbReference>
<dbReference type="SMART" id="SM00387">
    <property type="entry name" value="HATPase_c"/>
    <property type="match status" value="1"/>
</dbReference>
<evidence type="ECO:0000256" key="5">
    <source>
        <dbReference type="ARBA" id="ARBA00022777"/>
    </source>
</evidence>
<dbReference type="HOGENOM" id="CLU_012281_1_0_6"/>
<evidence type="ECO:0000259" key="7">
    <source>
        <dbReference type="SMART" id="SM00387"/>
    </source>
</evidence>
<evidence type="ECO:0000256" key="1">
    <source>
        <dbReference type="ARBA" id="ARBA00000085"/>
    </source>
</evidence>
<dbReference type="OrthoDB" id="9816482at2"/>
<dbReference type="Pfam" id="PF13589">
    <property type="entry name" value="HATPase_c_3"/>
    <property type="match status" value="1"/>
</dbReference>
<evidence type="ECO:0000313" key="8">
    <source>
        <dbReference type="EMBL" id="ABV39676.1"/>
    </source>
</evidence>
<dbReference type="InterPro" id="IPR004358">
    <property type="entry name" value="Sig_transdc_His_kin-like_C"/>
</dbReference>
<evidence type="ECO:0000256" key="2">
    <source>
        <dbReference type="ARBA" id="ARBA00012438"/>
    </source>
</evidence>
<dbReference type="KEGG" id="spe:Spro_0570"/>
<feature type="domain" description="Histidine kinase/HSP90-like ATPase" evidence="7">
    <location>
        <begin position="606"/>
        <end position="718"/>
    </location>
</feature>
<keyword evidence="5" id="KW-0418">Kinase</keyword>
<dbReference type="PANTHER" id="PTHR44936">
    <property type="entry name" value="SENSOR PROTEIN CREC"/>
    <property type="match status" value="1"/>
</dbReference>
<keyword evidence="3" id="KW-0808">Transferase</keyword>
<dbReference type="SUPFAM" id="SSF55874">
    <property type="entry name" value="ATPase domain of HSP90 chaperone/DNA topoisomerase II/histidine kinase"/>
    <property type="match status" value="2"/>
</dbReference>
<dbReference type="EC" id="2.7.13.3" evidence="2"/>
<dbReference type="InterPro" id="IPR036890">
    <property type="entry name" value="HATPase_C_sf"/>
</dbReference>
<organism evidence="8">
    <name type="scientific">Serratia proteamaculans (strain 568)</name>
    <dbReference type="NCBI Taxonomy" id="399741"/>
    <lineage>
        <taxon>Bacteria</taxon>
        <taxon>Pseudomonadati</taxon>
        <taxon>Pseudomonadota</taxon>
        <taxon>Gammaproteobacteria</taxon>
        <taxon>Enterobacterales</taxon>
        <taxon>Yersiniaceae</taxon>
        <taxon>Serratia</taxon>
    </lineage>
</organism>
<accession>A8G986</accession>
<dbReference type="Gene3D" id="3.30.565.10">
    <property type="entry name" value="Histidine kinase-like ATPase, C-terminal domain"/>
    <property type="match status" value="2"/>
</dbReference>
<evidence type="ECO:0000256" key="6">
    <source>
        <dbReference type="ARBA" id="ARBA00022840"/>
    </source>
</evidence>
<keyword evidence="6 8" id="KW-0067">ATP-binding</keyword>
<protein>
    <recommendedName>
        <fullName evidence="2">histidine kinase</fullName>
        <ecNumber evidence="2">2.7.13.3</ecNumber>
    </recommendedName>
</protein>
<evidence type="ECO:0000256" key="3">
    <source>
        <dbReference type="ARBA" id="ARBA00022679"/>
    </source>
</evidence>
<keyword evidence="4" id="KW-0547">Nucleotide-binding</keyword>
<proteinExistence type="predicted"/>